<feature type="domain" description="Reverse transcriptase Ty1/copia-type" evidence="1">
    <location>
        <begin position="3"/>
        <end position="217"/>
    </location>
</feature>
<dbReference type="Proteomes" id="UP001151760">
    <property type="component" value="Unassembled WGS sequence"/>
</dbReference>
<comment type="caution">
    <text evidence="2">The sequence shown here is derived from an EMBL/GenBank/DDBJ whole genome shotgun (WGS) entry which is preliminary data.</text>
</comment>
<protein>
    <submittedName>
        <fullName evidence="2">Retrovirus-related pol polyprotein from transposon TNT 1-94</fullName>
    </submittedName>
</protein>
<sequence length="313" mass="36065">MIISLKCIFKVKLDEYGGVLKNKARLVAKGYRHEEGIDFEESFTLVARIEAIKIFLAYAAHKNMVVFQMDVKTTFLNGILKEKVYVCQLEGFVNQDHPNHVFRLKKALYGLKQAPRAWYDLLSKFILSQKFVEGNDLILVQIYGDDIIFDSTNPIFYDKFAKLMSKHFKMSMMGQISFFLALQISQSPRGIFINQSKYAFEVLKKYGLKQCDDVDILMVGQLKLDKDPNGTLDDLTRYRGMAKPTEKHLTMVKWVSRYLKGTINIGLWYPKDTEFNLPVFANDDHAGCQDSRRSTSRSAQFLGENLVSWSSKK</sequence>
<accession>A0ABQ4X9S4</accession>
<dbReference type="InterPro" id="IPR043502">
    <property type="entry name" value="DNA/RNA_pol_sf"/>
</dbReference>
<dbReference type="Pfam" id="PF07727">
    <property type="entry name" value="RVT_2"/>
    <property type="match status" value="1"/>
</dbReference>
<dbReference type="PANTHER" id="PTHR11439:SF483">
    <property type="entry name" value="PEPTIDE SYNTHASE GLIP-LIKE, PUTATIVE (AFU_ORTHOLOGUE AFUA_3G12920)-RELATED"/>
    <property type="match status" value="1"/>
</dbReference>
<dbReference type="EMBL" id="BQNB010009315">
    <property type="protein sequence ID" value="GJS61763.1"/>
    <property type="molecule type" value="Genomic_DNA"/>
</dbReference>
<dbReference type="PANTHER" id="PTHR11439">
    <property type="entry name" value="GAG-POL-RELATED RETROTRANSPOSON"/>
    <property type="match status" value="1"/>
</dbReference>
<reference evidence="2" key="2">
    <citation type="submission" date="2022-01" db="EMBL/GenBank/DDBJ databases">
        <authorList>
            <person name="Yamashiro T."/>
            <person name="Shiraishi A."/>
            <person name="Satake H."/>
            <person name="Nakayama K."/>
        </authorList>
    </citation>
    <scope>NUCLEOTIDE SEQUENCE</scope>
</reference>
<keyword evidence="3" id="KW-1185">Reference proteome</keyword>
<gene>
    <name evidence="2" type="ORF">Tco_0656547</name>
</gene>
<evidence type="ECO:0000313" key="2">
    <source>
        <dbReference type="EMBL" id="GJS61763.1"/>
    </source>
</evidence>
<proteinExistence type="predicted"/>
<name>A0ABQ4X9S4_9ASTR</name>
<dbReference type="SUPFAM" id="SSF56672">
    <property type="entry name" value="DNA/RNA polymerases"/>
    <property type="match status" value="1"/>
</dbReference>
<organism evidence="2 3">
    <name type="scientific">Tanacetum coccineum</name>
    <dbReference type="NCBI Taxonomy" id="301880"/>
    <lineage>
        <taxon>Eukaryota</taxon>
        <taxon>Viridiplantae</taxon>
        <taxon>Streptophyta</taxon>
        <taxon>Embryophyta</taxon>
        <taxon>Tracheophyta</taxon>
        <taxon>Spermatophyta</taxon>
        <taxon>Magnoliopsida</taxon>
        <taxon>eudicotyledons</taxon>
        <taxon>Gunneridae</taxon>
        <taxon>Pentapetalae</taxon>
        <taxon>asterids</taxon>
        <taxon>campanulids</taxon>
        <taxon>Asterales</taxon>
        <taxon>Asteraceae</taxon>
        <taxon>Asteroideae</taxon>
        <taxon>Anthemideae</taxon>
        <taxon>Anthemidinae</taxon>
        <taxon>Tanacetum</taxon>
    </lineage>
</organism>
<dbReference type="InterPro" id="IPR013103">
    <property type="entry name" value="RVT_2"/>
</dbReference>
<evidence type="ECO:0000259" key="1">
    <source>
        <dbReference type="Pfam" id="PF07727"/>
    </source>
</evidence>
<evidence type="ECO:0000313" key="3">
    <source>
        <dbReference type="Proteomes" id="UP001151760"/>
    </source>
</evidence>
<reference evidence="2" key="1">
    <citation type="journal article" date="2022" name="Int. J. Mol. Sci.">
        <title>Draft Genome of Tanacetum Coccineum: Genomic Comparison of Closely Related Tanacetum-Family Plants.</title>
        <authorList>
            <person name="Yamashiro T."/>
            <person name="Shiraishi A."/>
            <person name="Nakayama K."/>
            <person name="Satake H."/>
        </authorList>
    </citation>
    <scope>NUCLEOTIDE SEQUENCE</scope>
</reference>